<dbReference type="PANTHER" id="PTHR48029">
    <property type="entry name" value="NUCLEOLAR PROTEIN 8"/>
    <property type="match status" value="1"/>
</dbReference>
<gene>
    <name evidence="4" type="ORF">LUZ62_044240</name>
</gene>
<dbReference type="InterPro" id="IPR000504">
    <property type="entry name" value="RRM_dom"/>
</dbReference>
<evidence type="ECO:0000313" key="4">
    <source>
        <dbReference type="EMBL" id="KAJ4792994.1"/>
    </source>
</evidence>
<dbReference type="InterPro" id="IPR035979">
    <property type="entry name" value="RBD_domain_sf"/>
</dbReference>
<dbReference type="PROSITE" id="PS50102">
    <property type="entry name" value="RRM"/>
    <property type="match status" value="1"/>
</dbReference>
<dbReference type="SUPFAM" id="SSF54928">
    <property type="entry name" value="RNA-binding domain, RBD"/>
    <property type="match status" value="1"/>
</dbReference>
<evidence type="ECO:0000259" key="3">
    <source>
        <dbReference type="PROSITE" id="PS50102"/>
    </source>
</evidence>
<keyword evidence="5" id="KW-1185">Reference proteome</keyword>
<accession>A0AAV8FHQ7</accession>
<comment type="caution">
    <text evidence="4">The sequence shown here is derived from an EMBL/GenBank/DDBJ whole genome shotgun (WGS) entry which is preliminary data.</text>
</comment>
<dbReference type="Gene3D" id="3.30.70.330">
    <property type="match status" value="1"/>
</dbReference>
<proteinExistence type="predicted"/>
<organism evidence="4 5">
    <name type="scientific">Rhynchospora pubera</name>
    <dbReference type="NCBI Taxonomy" id="906938"/>
    <lineage>
        <taxon>Eukaryota</taxon>
        <taxon>Viridiplantae</taxon>
        <taxon>Streptophyta</taxon>
        <taxon>Embryophyta</taxon>
        <taxon>Tracheophyta</taxon>
        <taxon>Spermatophyta</taxon>
        <taxon>Magnoliopsida</taxon>
        <taxon>Liliopsida</taxon>
        <taxon>Poales</taxon>
        <taxon>Cyperaceae</taxon>
        <taxon>Cyperoideae</taxon>
        <taxon>Rhynchosporeae</taxon>
        <taxon>Rhynchospora</taxon>
    </lineage>
</organism>
<dbReference type="InterPro" id="IPR012677">
    <property type="entry name" value="Nucleotide-bd_a/b_plait_sf"/>
</dbReference>
<keyword evidence="1 2" id="KW-0694">RNA-binding</keyword>
<evidence type="ECO:0000256" key="1">
    <source>
        <dbReference type="ARBA" id="ARBA00022884"/>
    </source>
</evidence>
<reference evidence="4" key="1">
    <citation type="submission" date="2022-08" db="EMBL/GenBank/DDBJ databases">
        <authorList>
            <person name="Marques A."/>
        </authorList>
    </citation>
    <scope>NUCLEOTIDE SEQUENCE</scope>
    <source>
        <strain evidence="4">RhyPub2mFocal</strain>
        <tissue evidence="4">Leaves</tissue>
    </source>
</reference>
<dbReference type="Proteomes" id="UP001140206">
    <property type="component" value="Chromosome 2"/>
</dbReference>
<dbReference type="EMBL" id="JAMFTS010000002">
    <property type="protein sequence ID" value="KAJ4792994.1"/>
    <property type="molecule type" value="Genomic_DNA"/>
</dbReference>
<evidence type="ECO:0000256" key="2">
    <source>
        <dbReference type="PROSITE-ProRule" id="PRU00176"/>
    </source>
</evidence>
<dbReference type="GO" id="GO:0003723">
    <property type="term" value="F:RNA binding"/>
    <property type="evidence" value="ECO:0007669"/>
    <property type="project" value="UniProtKB-UniRule"/>
</dbReference>
<dbReference type="PANTHER" id="PTHR48029:SF3">
    <property type="entry name" value="RNA-BINDING (RRM_RBD_RNP MOTIFS) FAMILY PROTEIN"/>
    <property type="match status" value="1"/>
</dbReference>
<feature type="domain" description="RRM" evidence="3">
    <location>
        <begin position="113"/>
        <end position="191"/>
    </location>
</feature>
<name>A0AAV8FHQ7_9POAL</name>
<evidence type="ECO:0000313" key="5">
    <source>
        <dbReference type="Proteomes" id="UP001140206"/>
    </source>
</evidence>
<dbReference type="SMART" id="SM00360">
    <property type="entry name" value="RRM"/>
    <property type="match status" value="1"/>
</dbReference>
<dbReference type="Pfam" id="PF00076">
    <property type="entry name" value="RRM_1"/>
    <property type="match status" value="1"/>
</dbReference>
<dbReference type="AlphaFoldDB" id="A0AAV8FHQ7"/>
<sequence>MFLDLSNPDSILNLVRPFPKPKPLPLAQSGFRFFAIVNPPTYLPLKLYCTHRSSLPGRCRMTLSASTSGLRRLFSATFSPSLKNLSVCAARNSSSIPQIEGIDNSNLPPLATPKLFISGLSRITTDEKLKEAFSRYGQLLEAKVITDRVSGRSKGFGFVKYGTIEEAEEARKGMNGHFLDGWVIFVDPAKSRAQKATAKQPETCSSQSGVKANKTVGWCG</sequence>
<protein>
    <submittedName>
        <fullName evidence="4">RNA binding protein</fullName>
    </submittedName>
</protein>